<protein>
    <recommendedName>
        <fullName evidence="3">F-box domain-containing protein</fullName>
    </recommendedName>
</protein>
<keyword evidence="2" id="KW-1185">Reference proteome</keyword>
<dbReference type="Proteomes" id="UP000266673">
    <property type="component" value="Unassembled WGS sequence"/>
</dbReference>
<gene>
    <name evidence="1" type="ORF">C2G38_2031024</name>
</gene>
<dbReference type="Gene3D" id="3.80.10.10">
    <property type="entry name" value="Ribonuclease Inhibitor"/>
    <property type="match status" value="1"/>
</dbReference>
<dbReference type="EMBL" id="QKWP01000173">
    <property type="protein sequence ID" value="RIB25490.1"/>
    <property type="molecule type" value="Genomic_DNA"/>
</dbReference>
<name>A0A397VSG3_9GLOM</name>
<evidence type="ECO:0000313" key="1">
    <source>
        <dbReference type="EMBL" id="RIB25490.1"/>
    </source>
</evidence>
<proteinExistence type="predicted"/>
<dbReference type="SUPFAM" id="SSF52047">
    <property type="entry name" value="RNI-like"/>
    <property type="match status" value="1"/>
</dbReference>
<reference evidence="1 2" key="1">
    <citation type="submission" date="2018-06" db="EMBL/GenBank/DDBJ databases">
        <title>Comparative genomics reveals the genomic features of Rhizophagus irregularis, R. cerebriforme, R. diaphanum and Gigaspora rosea, and their symbiotic lifestyle signature.</title>
        <authorList>
            <person name="Morin E."/>
            <person name="San Clemente H."/>
            <person name="Chen E.C.H."/>
            <person name="De La Providencia I."/>
            <person name="Hainaut M."/>
            <person name="Kuo A."/>
            <person name="Kohler A."/>
            <person name="Murat C."/>
            <person name="Tang N."/>
            <person name="Roy S."/>
            <person name="Loubradou J."/>
            <person name="Henrissat B."/>
            <person name="Grigoriev I.V."/>
            <person name="Corradi N."/>
            <person name="Roux C."/>
            <person name="Martin F.M."/>
        </authorList>
    </citation>
    <scope>NUCLEOTIDE SEQUENCE [LARGE SCALE GENOMIC DNA]</scope>
    <source>
        <strain evidence="1 2">DAOM 194757</strain>
    </source>
</reference>
<organism evidence="1 2">
    <name type="scientific">Gigaspora rosea</name>
    <dbReference type="NCBI Taxonomy" id="44941"/>
    <lineage>
        <taxon>Eukaryota</taxon>
        <taxon>Fungi</taxon>
        <taxon>Fungi incertae sedis</taxon>
        <taxon>Mucoromycota</taxon>
        <taxon>Glomeromycotina</taxon>
        <taxon>Glomeromycetes</taxon>
        <taxon>Diversisporales</taxon>
        <taxon>Gigasporaceae</taxon>
        <taxon>Gigaspora</taxon>
    </lineage>
</organism>
<sequence length="388" mass="45167">MHSNRCNSYYYCTIKYLYKISGAVLHRLGLYSSRFLELKPEIVYSLGQNEQFFSQLQYLSLDVITDFNIENLATLLSVLAKNATKISSLELEEFYSGYAPQFFHALFHAIINIIKSQEQLRMFSIIGEEFPKVFHGIISALESQKNSLQEIIIERCTYSAEFEVLKRCKNLGTLRIRYCDTELMKLLDYNINTLEVSDCPLDAQIIALNLEKFGILLQRLKFESVDDEIWEESLLLEALKSFCPNITHLDITNIGFSTQFVESIGNLQKLQFLTVRCIIDIPEEELKMRVMQFAEILPLTLQYFELRDAWLDSYVDILLNHCKAPLKQLLIDRLDIEKNSKALIEFCIRNKALNYVGVDRYLNLKDNFRKEIGAYVTLVPREYIIVNC</sequence>
<dbReference type="OrthoDB" id="10363787at2759"/>
<comment type="caution">
    <text evidence="1">The sequence shown here is derived from an EMBL/GenBank/DDBJ whole genome shotgun (WGS) entry which is preliminary data.</text>
</comment>
<evidence type="ECO:0008006" key="3">
    <source>
        <dbReference type="Google" id="ProtNLM"/>
    </source>
</evidence>
<evidence type="ECO:0000313" key="2">
    <source>
        <dbReference type="Proteomes" id="UP000266673"/>
    </source>
</evidence>
<dbReference type="InterPro" id="IPR032675">
    <property type="entry name" value="LRR_dom_sf"/>
</dbReference>
<accession>A0A397VSG3</accession>
<dbReference type="AlphaFoldDB" id="A0A397VSG3"/>